<dbReference type="InterPro" id="IPR050415">
    <property type="entry name" value="MRET"/>
</dbReference>
<proteinExistence type="predicted"/>
<evidence type="ECO:0000256" key="1">
    <source>
        <dbReference type="ARBA" id="ARBA00001974"/>
    </source>
</evidence>
<dbReference type="PROSITE" id="PS00197">
    <property type="entry name" value="2FE2S_FER_1"/>
    <property type="match status" value="1"/>
</dbReference>
<dbReference type="CDD" id="cd06189">
    <property type="entry name" value="flavin_oxioreductase"/>
    <property type="match status" value="1"/>
</dbReference>
<dbReference type="SUPFAM" id="SSF63380">
    <property type="entry name" value="Riboflavin synthase domain-like"/>
    <property type="match status" value="1"/>
</dbReference>
<dbReference type="Proteomes" id="UP000020077">
    <property type="component" value="Unassembled WGS sequence"/>
</dbReference>
<keyword evidence="2" id="KW-0479">Metal-binding</keyword>
<dbReference type="EC" id="1.17.1.-" evidence="6"/>
<comment type="cofactor">
    <cofactor evidence="3">
        <name>[2Fe-2S] cluster</name>
        <dbReference type="ChEBI" id="CHEBI:190135"/>
    </cofactor>
</comment>
<dbReference type="EMBL" id="JDVG02000383">
    <property type="protein sequence ID" value="KFB72485.1"/>
    <property type="molecule type" value="Genomic_DNA"/>
</dbReference>
<dbReference type="PRINTS" id="PR00410">
    <property type="entry name" value="PHEHYDRXLASE"/>
</dbReference>
<dbReference type="Pfam" id="PF00111">
    <property type="entry name" value="Fer2"/>
    <property type="match status" value="1"/>
</dbReference>
<dbReference type="InterPro" id="IPR001041">
    <property type="entry name" value="2Fe-2S_ferredoxin-type"/>
</dbReference>
<evidence type="ECO:0000256" key="3">
    <source>
        <dbReference type="ARBA" id="ARBA00034078"/>
    </source>
</evidence>
<sequence>MGFQVSVQPSRHTFHAEPEETILEAALRQGLSLPYGCRDGVCGSCRGKVLSGELAHGKAQLEVLSEADRQAGFALFCCAMARSDLCLESREVRSIEDIPIRTLPARVHKLTRAAPDVIIIDLKLPANERLQFLAGQYVDILLKEGRRRSFSLANAPHADDFLQLHVRQVPGGQFTGQVFDTMKERDLLRLRGPYGSFFMREDAGKPMLLVAGGTGFAPIKAIVEHAIAEECTRPMHIYWGGRCRADLYLLALAESWSVQHPHIDFTPVLSDSPEAEHWPGRRGLVHAVAMADHPRLADYQAYVCGSPAMVTAARQDFLTHCQLPPEEFFADSFDFAADTLEAMSAKRALHAPNTSGSSDTRVTPDE</sequence>
<evidence type="ECO:0000313" key="7">
    <source>
        <dbReference type="Proteomes" id="UP000020077"/>
    </source>
</evidence>
<keyword evidence="2" id="KW-0001">2Fe-2S</keyword>
<dbReference type="InterPro" id="IPR017938">
    <property type="entry name" value="Riboflavin_synthase-like_b-brl"/>
</dbReference>
<dbReference type="Pfam" id="PF00175">
    <property type="entry name" value="NAD_binding_1"/>
    <property type="match status" value="1"/>
</dbReference>
<dbReference type="GO" id="GO:0051537">
    <property type="term" value="F:2 iron, 2 sulfur cluster binding"/>
    <property type="evidence" value="ECO:0007669"/>
    <property type="project" value="UniProtKB-KW"/>
</dbReference>
<dbReference type="Gene3D" id="3.40.50.80">
    <property type="entry name" value="Nucleotide-binding domain of ferredoxin-NADP reductase (FNR) module"/>
    <property type="match status" value="1"/>
</dbReference>
<protein>
    <submittedName>
        <fullName evidence="6">CDP-6-deoxy-L-threo-D-glycero-4-hexulose-3-dehydrase reductase</fullName>
        <ecNumber evidence="6">1.17.1.-</ecNumber>
    </submittedName>
</protein>
<feature type="domain" description="2Fe-2S ferredoxin-type" evidence="4">
    <location>
        <begin position="3"/>
        <end position="93"/>
    </location>
</feature>
<dbReference type="InterPro" id="IPR001433">
    <property type="entry name" value="OxRdtase_FAD/NAD-bd"/>
</dbReference>
<dbReference type="SUPFAM" id="SSF54292">
    <property type="entry name" value="2Fe-2S ferredoxin-like"/>
    <property type="match status" value="1"/>
</dbReference>
<dbReference type="InterPro" id="IPR006058">
    <property type="entry name" value="2Fe2S_fd_BS"/>
</dbReference>
<dbReference type="PANTHER" id="PTHR47354:SF5">
    <property type="entry name" value="PROTEIN RFBI"/>
    <property type="match status" value="1"/>
</dbReference>
<dbReference type="InterPro" id="IPR008333">
    <property type="entry name" value="Cbr1-like_FAD-bd_dom"/>
</dbReference>
<reference evidence="6 7" key="1">
    <citation type="submission" date="2014-02" db="EMBL/GenBank/DDBJ databases">
        <title>Expanding our view of genomic diversity in Candidatus Accumulibacter clades.</title>
        <authorList>
            <person name="Skennerton C.T."/>
            <person name="Barr J.J."/>
            <person name="Slater F.R."/>
            <person name="Bond P.L."/>
            <person name="Tyson G.W."/>
        </authorList>
    </citation>
    <scope>NUCLEOTIDE SEQUENCE [LARGE SCALE GENOMIC DNA]</scope>
    <source>
        <strain evidence="7">BA-91</strain>
    </source>
</reference>
<dbReference type="PANTHER" id="PTHR47354">
    <property type="entry name" value="NADH OXIDOREDUCTASE HCR"/>
    <property type="match status" value="1"/>
</dbReference>
<dbReference type="InterPro" id="IPR036010">
    <property type="entry name" value="2Fe-2S_ferredoxin-like_sf"/>
</dbReference>
<evidence type="ECO:0000313" key="6">
    <source>
        <dbReference type="EMBL" id="KFB72485.1"/>
    </source>
</evidence>
<dbReference type="Pfam" id="PF00970">
    <property type="entry name" value="FAD_binding_6"/>
    <property type="match status" value="1"/>
</dbReference>
<keyword evidence="2" id="KW-0411">Iron-sulfur</keyword>
<dbReference type="CDD" id="cd00207">
    <property type="entry name" value="fer2"/>
    <property type="match status" value="1"/>
</dbReference>
<dbReference type="Gene3D" id="3.10.20.30">
    <property type="match status" value="1"/>
</dbReference>
<dbReference type="PRINTS" id="PR00371">
    <property type="entry name" value="FPNCR"/>
</dbReference>
<comment type="caution">
    <text evidence="6">The sequence shown here is derived from an EMBL/GenBank/DDBJ whole genome shotgun (WGS) entry which is preliminary data.</text>
</comment>
<dbReference type="InterPro" id="IPR039261">
    <property type="entry name" value="FNR_nucleotide-bd"/>
</dbReference>
<gene>
    <name evidence="6" type="primary">ascD</name>
    <name evidence="6" type="ORF">AW09_002325</name>
</gene>
<accession>A0A080LXC6</accession>
<dbReference type="PROSITE" id="PS51384">
    <property type="entry name" value="FAD_FR"/>
    <property type="match status" value="1"/>
</dbReference>
<comment type="cofactor">
    <cofactor evidence="1">
        <name>FAD</name>
        <dbReference type="ChEBI" id="CHEBI:57692"/>
    </cofactor>
</comment>
<evidence type="ECO:0000259" key="5">
    <source>
        <dbReference type="PROSITE" id="PS51384"/>
    </source>
</evidence>
<dbReference type="SUPFAM" id="SSF52343">
    <property type="entry name" value="Ferredoxin reductase-like, C-terminal NADP-linked domain"/>
    <property type="match status" value="1"/>
</dbReference>
<dbReference type="AlphaFoldDB" id="A0A080LXC6"/>
<dbReference type="InterPro" id="IPR017927">
    <property type="entry name" value="FAD-bd_FR_type"/>
</dbReference>
<keyword evidence="6" id="KW-0560">Oxidoreductase</keyword>
<dbReference type="Gene3D" id="2.40.30.10">
    <property type="entry name" value="Translation factors"/>
    <property type="match status" value="1"/>
</dbReference>
<dbReference type="GO" id="GO:0016491">
    <property type="term" value="F:oxidoreductase activity"/>
    <property type="evidence" value="ECO:0007669"/>
    <property type="project" value="UniProtKB-KW"/>
</dbReference>
<dbReference type="InterPro" id="IPR001709">
    <property type="entry name" value="Flavoprot_Pyr_Nucl_cyt_Rdtase"/>
</dbReference>
<organism evidence="6 7">
    <name type="scientific">Candidatus Accumulibacter phosphatis</name>
    <dbReference type="NCBI Taxonomy" id="327160"/>
    <lineage>
        <taxon>Bacteria</taxon>
        <taxon>Pseudomonadati</taxon>
        <taxon>Pseudomonadota</taxon>
        <taxon>Betaproteobacteria</taxon>
        <taxon>Candidatus Accumulibacter</taxon>
    </lineage>
</organism>
<dbReference type="PROSITE" id="PS51085">
    <property type="entry name" value="2FE2S_FER_2"/>
    <property type="match status" value="1"/>
</dbReference>
<evidence type="ECO:0000259" key="4">
    <source>
        <dbReference type="PROSITE" id="PS51085"/>
    </source>
</evidence>
<keyword evidence="2" id="KW-0408">Iron</keyword>
<evidence type="ECO:0000256" key="2">
    <source>
        <dbReference type="ARBA" id="ARBA00022714"/>
    </source>
</evidence>
<feature type="domain" description="FAD-binding FR-type" evidence="5">
    <location>
        <begin position="100"/>
        <end position="200"/>
    </location>
</feature>
<dbReference type="InterPro" id="IPR012675">
    <property type="entry name" value="Beta-grasp_dom_sf"/>
</dbReference>
<name>A0A080LXC6_9PROT</name>